<gene>
    <name evidence="7" type="ORF">C8E97_3379</name>
</gene>
<evidence type="ECO:0000256" key="5">
    <source>
        <dbReference type="NCBIfam" id="TIGR02228"/>
    </source>
</evidence>
<organism evidence="7 8">
    <name type="scientific">Saccharothrix australiensis</name>
    <dbReference type="NCBI Taxonomy" id="2072"/>
    <lineage>
        <taxon>Bacteria</taxon>
        <taxon>Bacillati</taxon>
        <taxon>Actinomycetota</taxon>
        <taxon>Actinomycetes</taxon>
        <taxon>Pseudonocardiales</taxon>
        <taxon>Pseudonocardiaceae</taxon>
        <taxon>Saccharothrix</taxon>
    </lineage>
</organism>
<evidence type="ECO:0000256" key="3">
    <source>
        <dbReference type="ARBA" id="ARBA00022989"/>
    </source>
</evidence>
<dbReference type="NCBIfam" id="TIGR02228">
    <property type="entry name" value="sigpep_I_arch"/>
    <property type="match status" value="1"/>
</dbReference>
<keyword evidence="3 6" id="KW-1133">Transmembrane helix</keyword>
<dbReference type="InterPro" id="IPR001733">
    <property type="entry name" value="Peptidase_S26B"/>
</dbReference>
<comment type="subcellular location">
    <subcellularLocation>
        <location evidence="1">Membrane</location>
    </subcellularLocation>
</comment>
<dbReference type="EC" id="3.4.21.89" evidence="5"/>
<dbReference type="OrthoDB" id="5241786at2"/>
<dbReference type="GO" id="GO:0004252">
    <property type="term" value="F:serine-type endopeptidase activity"/>
    <property type="evidence" value="ECO:0007669"/>
    <property type="project" value="UniProtKB-UniRule"/>
</dbReference>
<dbReference type="GO" id="GO:0009003">
    <property type="term" value="F:signal peptidase activity"/>
    <property type="evidence" value="ECO:0007669"/>
    <property type="project" value="UniProtKB-EC"/>
</dbReference>
<dbReference type="EMBL" id="RBXO01000001">
    <property type="protein sequence ID" value="RKT54731.1"/>
    <property type="molecule type" value="Genomic_DNA"/>
</dbReference>
<accession>A0A495VZ62</accession>
<keyword evidence="2 6" id="KW-0812">Transmembrane</keyword>
<feature type="transmembrane region" description="Helical" evidence="6">
    <location>
        <begin position="164"/>
        <end position="189"/>
    </location>
</feature>
<keyword evidence="8" id="KW-1185">Reference proteome</keyword>
<dbReference type="AlphaFoldDB" id="A0A495VZ62"/>
<reference evidence="7 8" key="1">
    <citation type="submission" date="2018-10" db="EMBL/GenBank/DDBJ databases">
        <title>Sequencing the genomes of 1000 actinobacteria strains.</title>
        <authorList>
            <person name="Klenk H.-P."/>
        </authorList>
    </citation>
    <scope>NUCLEOTIDE SEQUENCE [LARGE SCALE GENOMIC DNA]</scope>
    <source>
        <strain evidence="7 8">DSM 43800</strain>
    </source>
</reference>
<feature type="transmembrane region" description="Helical" evidence="6">
    <location>
        <begin position="133"/>
        <end position="152"/>
    </location>
</feature>
<dbReference type="SUPFAM" id="SSF49899">
    <property type="entry name" value="Concanavalin A-like lectins/glucanases"/>
    <property type="match status" value="1"/>
</dbReference>
<evidence type="ECO:0000256" key="6">
    <source>
        <dbReference type="SAM" id="Phobius"/>
    </source>
</evidence>
<dbReference type="GO" id="GO:0006465">
    <property type="term" value="P:signal peptide processing"/>
    <property type="evidence" value="ECO:0007669"/>
    <property type="project" value="UniProtKB-UniRule"/>
</dbReference>
<evidence type="ECO:0000313" key="7">
    <source>
        <dbReference type="EMBL" id="RKT54731.1"/>
    </source>
</evidence>
<dbReference type="SUPFAM" id="SSF51306">
    <property type="entry name" value="LexA/Signal peptidase"/>
    <property type="match status" value="1"/>
</dbReference>
<dbReference type="Gene3D" id="2.60.120.200">
    <property type="match status" value="1"/>
</dbReference>
<sequence length="419" mass="43170">MAGRAVCRAVLGVVAGLALWSLVPLAIGWHSTAVVSGSMSPRVERGDVVAASPIAGDAVAAGQVVLFTDPGPRDRRLLHRVLSVNSDGTLVTKGDANHDPDATPVPPEDVLGLARLRVPWAGLPVTWLGEGRWLPLSATAGALALIAAGAFGPGPRTRRQAVTAGTALLALVALGVTTSGAGFTAVTAATASWRTAPPSGYPAAVLADDPLYYYRLEETAGPTARDASGNGYDAGFRGSPQYGMAGALPSTPDAKATGFPSNTGLGFATTTTRPAPSQFTWEAFLRADYTSSESTLFQFVSDGGAAHYRVMLRGGEISLLQNASTDPLTLGSGYLTNGTSWQHVAIVVSQSTAQVFVNGKASPATALRKPGLVVPASRVSFAGPEGAPADKPYKGTLDEVAIYPRALPADRVQAHYDAR</sequence>
<comment type="caution">
    <text evidence="7">The sequence shown here is derived from an EMBL/GenBank/DDBJ whole genome shotgun (WGS) entry which is preliminary data.</text>
</comment>
<dbReference type="InterPro" id="IPR036286">
    <property type="entry name" value="LexA/Signal_pep-like_sf"/>
</dbReference>
<proteinExistence type="predicted"/>
<dbReference type="Pfam" id="PF13385">
    <property type="entry name" value="Laminin_G_3"/>
    <property type="match status" value="1"/>
</dbReference>
<evidence type="ECO:0000313" key="8">
    <source>
        <dbReference type="Proteomes" id="UP000282084"/>
    </source>
</evidence>
<evidence type="ECO:0000256" key="1">
    <source>
        <dbReference type="ARBA" id="ARBA00004370"/>
    </source>
</evidence>
<dbReference type="Proteomes" id="UP000282084">
    <property type="component" value="Unassembled WGS sequence"/>
</dbReference>
<dbReference type="InterPro" id="IPR013320">
    <property type="entry name" value="ConA-like_dom_sf"/>
</dbReference>
<name>A0A495VZ62_9PSEU</name>
<dbReference type="RefSeq" id="WP_121006563.1">
    <property type="nucleotide sequence ID" value="NZ_RBXO01000001.1"/>
</dbReference>
<dbReference type="CDD" id="cd06530">
    <property type="entry name" value="S26_SPase_I"/>
    <property type="match status" value="1"/>
</dbReference>
<dbReference type="InterPro" id="IPR019533">
    <property type="entry name" value="Peptidase_S26"/>
</dbReference>
<protein>
    <recommendedName>
        <fullName evidence="5">Signal peptidase I</fullName>
        <ecNumber evidence="5">3.4.21.89</ecNumber>
    </recommendedName>
</protein>
<dbReference type="GO" id="GO:0016020">
    <property type="term" value="C:membrane"/>
    <property type="evidence" value="ECO:0007669"/>
    <property type="project" value="UniProtKB-SubCell"/>
</dbReference>
<evidence type="ECO:0000256" key="2">
    <source>
        <dbReference type="ARBA" id="ARBA00022692"/>
    </source>
</evidence>
<dbReference type="PRINTS" id="PR00728">
    <property type="entry name" value="SIGNALPTASE"/>
</dbReference>
<evidence type="ECO:0000256" key="4">
    <source>
        <dbReference type="ARBA" id="ARBA00023136"/>
    </source>
</evidence>
<keyword evidence="4 6" id="KW-0472">Membrane</keyword>